<feature type="region of interest" description="Disordered" evidence="5">
    <location>
        <begin position="82"/>
        <end position="137"/>
    </location>
</feature>
<feature type="compositionally biased region" description="Basic and acidic residues" evidence="5">
    <location>
        <begin position="19"/>
        <end position="28"/>
    </location>
</feature>
<dbReference type="GO" id="GO:0031431">
    <property type="term" value="C:Dbf4-dependent protein kinase complex"/>
    <property type="evidence" value="ECO:0007669"/>
    <property type="project" value="TreeGrafter"/>
</dbReference>
<dbReference type="FunFam" id="6.10.250.3410:FF:000001">
    <property type="entry name" value="Protein DBF4 homolog A"/>
    <property type="match status" value="1"/>
</dbReference>
<sequence length="814" mass="88806">MVSPSKKRQIKGRVTSGCKGDRKGDKSGSKLSYKPLLNKKFYLDVKGYRGTSTITADIHNLGGIVEEFFSREVNYVISTRCGQTAGGSSSEQQPSPSAVHTASPLTPQQPLSSLPSTSHDSPLNIDSPREDTGKKRVRTRAEVLIERACVRRQGTSDVLENARLWNVPVWPLSKLLKWVTVLKENNRYRPQKAQGAVASKNSLSSAPKVQRLKTPYIKTECFNRQYKPLYKELSVWPELNLSNPPGISPFAENKPGKLRQNPKTSSAHKDGHKEKQRTKDRRRGIKAKESGYCELCSTNYANLRLHLQSDTHVAFVKNDKNYQHLDELISGNKPGCQIGETIHSGPTLVVKEEPKDEDIEPNCVFPGDTRETPNILPDGDRPADIPSKRCSPRLLLSPCAAGSPALGGPVKSPECKVAAAAKIAADIDSSHSQTQEVKAEPCIGEACSSKNKSNVLEVATEALVPEDKVTLAAVPEVPNVIPVPKVSEAYIPEATDTKAAVPGDTKSEALVPESVDTEALVPEDTVAKAFEPEASEATIPKEKVTKVSDPEPHAESSVIEKSDITESAPLKDIVPEASVPLASVPEAAVIEAAIPEVIDAEAVIPETAITEATVTNITDIDGALPRTDVKQAAVPEEKGEELKFKYPENPGDTTQVAAVPEVSAPAHPHASLPNIKEENREMVRLIQEADGKIDSFCHKRSSRTSKRLGSTDFDAVEVKPDPISRNKRTTRTRRTSCRSDRSESEVSDSRSVADESLCCDMVDKTKRGKPKIGEPLQEEAATHHTIATNTSGYFNYRQLHSRSLQDQRKYQALS</sequence>
<dbReference type="STRING" id="6689.A0A423TCN9"/>
<dbReference type="PANTHER" id="PTHR15375:SF26">
    <property type="entry name" value="PROTEIN CHIFFON"/>
    <property type="match status" value="1"/>
</dbReference>
<dbReference type="InterPro" id="IPR006572">
    <property type="entry name" value="Znf_DBF"/>
</dbReference>
<keyword evidence="2 4" id="KW-0863">Zinc-finger</keyword>
<dbReference type="SMART" id="SM00586">
    <property type="entry name" value="ZnF_DBF"/>
    <property type="match status" value="1"/>
</dbReference>
<dbReference type="PROSITE" id="PS51265">
    <property type="entry name" value="ZF_DBF4"/>
    <property type="match status" value="1"/>
</dbReference>
<name>A0A423TCN9_PENVA</name>
<reference evidence="7 8" key="2">
    <citation type="submission" date="2019-01" db="EMBL/GenBank/DDBJ databases">
        <title>The decoding of complex shrimp genome reveals the adaptation for benthos swimmer, frequently molting mechanism and breeding impact on genome.</title>
        <authorList>
            <person name="Sun Y."/>
            <person name="Gao Y."/>
            <person name="Yu Y."/>
        </authorList>
    </citation>
    <scope>NUCLEOTIDE SEQUENCE [LARGE SCALE GENOMIC DNA]</scope>
    <source>
        <tissue evidence="7">Muscle</tissue>
    </source>
</reference>
<dbReference type="InterPro" id="IPR051590">
    <property type="entry name" value="Replication_Regulatory_Kinase"/>
</dbReference>
<feature type="compositionally biased region" description="Low complexity" evidence="5">
    <location>
        <begin position="86"/>
        <end position="118"/>
    </location>
</feature>
<feature type="compositionally biased region" description="Basic residues" evidence="5">
    <location>
        <begin position="274"/>
        <end position="284"/>
    </location>
</feature>
<dbReference type="GO" id="GO:0008270">
    <property type="term" value="F:zinc ion binding"/>
    <property type="evidence" value="ECO:0007669"/>
    <property type="project" value="UniProtKB-KW"/>
</dbReference>
<reference evidence="7 8" key="1">
    <citation type="submission" date="2018-04" db="EMBL/GenBank/DDBJ databases">
        <authorList>
            <person name="Zhang X."/>
            <person name="Yuan J."/>
            <person name="Li F."/>
            <person name="Xiang J."/>
        </authorList>
    </citation>
    <scope>NUCLEOTIDE SEQUENCE [LARGE SCALE GENOMIC DNA]</scope>
    <source>
        <tissue evidence="7">Muscle</tissue>
    </source>
</reference>
<evidence type="ECO:0000256" key="5">
    <source>
        <dbReference type="SAM" id="MobiDB-lite"/>
    </source>
</evidence>
<dbReference type="PANTHER" id="PTHR15375">
    <property type="entry name" value="ACTIVATOR OF S-PHASE KINASE-RELATED"/>
    <property type="match status" value="1"/>
</dbReference>
<dbReference type="GO" id="GO:0043539">
    <property type="term" value="F:protein serine/threonine kinase activator activity"/>
    <property type="evidence" value="ECO:0007669"/>
    <property type="project" value="TreeGrafter"/>
</dbReference>
<accession>A0A423TCN9</accession>
<evidence type="ECO:0000256" key="3">
    <source>
        <dbReference type="ARBA" id="ARBA00022833"/>
    </source>
</evidence>
<feature type="region of interest" description="Disordered" evidence="5">
    <location>
        <begin position="1"/>
        <end position="31"/>
    </location>
</feature>
<feature type="region of interest" description="Disordered" evidence="5">
    <location>
        <begin position="246"/>
        <end position="284"/>
    </location>
</feature>
<feature type="region of interest" description="Disordered" evidence="5">
    <location>
        <begin position="354"/>
        <end position="383"/>
    </location>
</feature>
<dbReference type="Proteomes" id="UP000283509">
    <property type="component" value="Unassembled WGS sequence"/>
</dbReference>
<evidence type="ECO:0000313" key="8">
    <source>
        <dbReference type="Proteomes" id="UP000283509"/>
    </source>
</evidence>
<feature type="compositionally biased region" description="Basic residues" evidence="5">
    <location>
        <begin position="1"/>
        <end position="11"/>
    </location>
</feature>
<dbReference type="InterPro" id="IPR038545">
    <property type="entry name" value="Znf_DBF_sf"/>
</dbReference>
<dbReference type="Pfam" id="PF07535">
    <property type="entry name" value="zf-DBF"/>
    <property type="match status" value="1"/>
</dbReference>
<feature type="region of interest" description="Disordered" evidence="5">
    <location>
        <begin position="719"/>
        <end position="750"/>
    </location>
</feature>
<evidence type="ECO:0000256" key="2">
    <source>
        <dbReference type="ARBA" id="ARBA00022771"/>
    </source>
</evidence>
<evidence type="ECO:0000313" key="7">
    <source>
        <dbReference type="EMBL" id="ROT74218.1"/>
    </source>
</evidence>
<dbReference type="GO" id="GO:0010571">
    <property type="term" value="P:positive regulation of nuclear cell cycle DNA replication"/>
    <property type="evidence" value="ECO:0007669"/>
    <property type="project" value="TreeGrafter"/>
</dbReference>
<keyword evidence="1" id="KW-0479">Metal-binding</keyword>
<dbReference type="AlphaFoldDB" id="A0A423TCN9"/>
<feature type="compositionally biased region" description="Basic and acidic residues" evidence="5">
    <location>
        <begin position="127"/>
        <end position="137"/>
    </location>
</feature>
<dbReference type="GO" id="GO:1901987">
    <property type="term" value="P:regulation of cell cycle phase transition"/>
    <property type="evidence" value="ECO:0007669"/>
    <property type="project" value="TreeGrafter"/>
</dbReference>
<dbReference type="GO" id="GO:0003676">
    <property type="term" value="F:nucleic acid binding"/>
    <property type="evidence" value="ECO:0007669"/>
    <property type="project" value="InterPro"/>
</dbReference>
<evidence type="ECO:0000259" key="6">
    <source>
        <dbReference type="PROSITE" id="PS51265"/>
    </source>
</evidence>
<keyword evidence="3" id="KW-0862">Zinc</keyword>
<dbReference type="OrthoDB" id="21380at2759"/>
<dbReference type="Gene3D" id="6.10.250.3410">
    <property type="entry name" value="DBF zinc finger"/>
    <property type="match status" value="1"/>
</dbReference>
<feature type="compositionally biased region" description="Basic residues" evidence="5">
    <location>
        <begin position="725"/>
        <end position="736"/>
    </location>
</feature>
<protein>
    <submittedName>
        <fullName evidence="7">Putative DNA repair protein RAD50-like</fullName>
    </submittedName>
</protein>
<feature type="domain" description="DBF4-type" evidence="6">
    <location>
        <begin position="286"/>
        <end position="335"/>
    </location>
</feature>
<evidence type="ECO:0000256" key="1">
    <source>
        <dbReference type="ARBA" id="ARBA00022723"/>
    </source>
</evidence>
<comment type="caution">
    <text evidence="7">The sequence shown here is derived from an EMBL/GenBank/DDBJ whole genome shotgun (WGS) entry which is preliminary data.</text>
</comment>
<feature type="compositionally biased region" description="Basic and acidic residues" evidence="5">
    <location>
        <begin position="737"/>
        <end position="750"/>
    </location>
</feature>
<organism evidence="7 8">
    <name type="scientific">Penaeus vannamei</name>
    <name type="common">Whiteleg shrimp</name>
    <name type="synonym">Litopenaeus vannamei</name>
    <dbReference type="NCBI Taxonomy" id="6689"/>
    <lineage>
        <taxon>Eukaryota</taxon>
        <taxon>Metazoa</taxon>
        <taxon>Ecdysozoa</taxon>
        <taxon>Arthropoda</taxon>
        <taxon>Crustacea</taxon>
        <taxon>Multicrustacea</taxon>
        <taxon>Malacostraca</taxon>
        <taxon>Eumalacostraca</taxon>
        <taxon>Eucarida</taxon>
        <taxon>Decapoda</taxon>
        <taxon>Dendrobranchiata</taxon>
        <taxon>Penaeoidea</taxon>
        <taxon>Penaeidae</taxon>
        <taxon>Penaeus</taxon>
    </lineage>
</organism>
<proteinExistence type="predicted"/>
<evidence type="ECO:0000256" key="4">
    <source>
        <dbReference type="PROSITE-ProRule" id="PRU00600"/>
    </source>
</evidence>
<keyword evidence="8" id="KW-1185">Reference proteome</keyword>
<dbReference type="EMBL" id="QCYY01001922">
    <property type="protein sequence ID" value="ROT74218.1"/>
    <property type="molecule type" value="Genomic_DNA"/>
</dbReference>
<gene>
    <name evidence="7" type="ORF">C7M84_007289</name>
</gene>